<dbReference type="EMBL" id="LGRX02020538">
    <property type="protein sequence ID" value="KAK3257412.1"/>
    <property type="molecule type" value="Genomic_DNA"/>
</dbReference>
<dbReference type="Gene3D" id="3.10.450.240">
    <property type="match status" value="1"/>
</dbReference>
<feature type="region of interest" description="Disordered" evidence="1">
    <location>
        <begin position="86"/>
        <end position="201"/>
    </location>
</feature>
<comment type="caution">
    <text evidence="3">The sequence shown here is derived from an EMBL/GenBank/DDBJ whole genome shotgun (WGS) entry which is preliminary data.</text>
</comment>
<reference evidence="3 4" key="1">
    <citation type="journal article" date="2015" name="Genome Biol. Evol.">
        <title>Comparative Genomics of a Bacterivorous Green Alga Reveals Evolutionary Causalities and Consequences of Phago-Mixotrophic Mode of Nutrition.</title>
        <authorList>
            <person name="Burns J.A."/>
            <person name="Paasch A."/>
            <person name="Narechania A."/>
            <person name="Kim E."/>
        </authorList>
    </citation>
    <scope>NUCLEOTIDE SEQUENCE [LARGE SCALE GENOMIC DNA]</scope>
    <source>
        <strain evidence="3 4">PLY_AMNH</strain>
    </source>
</reference>
<feature type="domain" description="Tim44-like" evidence="2">
    <location>
        <begin position="268"/>
        <end position="341"/>
    </location>
</feature>
<dbReference type="AlphaFoldDB" id="A0AAE0FD20"/>
<dbReference type="InterPro" id="IPR032710">
    <property type="entry name" value="NTF2-like_dom_sf"/>
</dbReference>
<accession>A0AAE0FD20</accession>
<dbReference type="Proteomes" id="UP001190700">
    <property type="component" value="Unassembled WGS sequence"/>
</dbReference>
<evidence type="ECO:0000313" key="3">
    <source>
        <dbReference type="EMBL" id="KAK3257412.1"/>
    </source>
</evidence>
<feature type="compositionally biased region" description="Acidic residues" evidence="1">
    <location>
        <begin position="139"/>
        <end position="151"/>
    </location>
</feature>
<evidence type="ECO:0000259" key="2">
    <source>
        <dbReference type="Pfam" id="PF04280"/>
    </source>
</evidence>
<protein>
    <recommendedName>
        <fullName evidence="2">Tim44-like domain-containing protein</fullName>
    </recommendedName>
</protein>
<organism evidence="3 4">
    <name type="scientific">Cymbomonas tetramitiformis</name>
    <dbReference type="NCBI Taxonomy" id="36881"/>
    <lineage>
        <taxon>Eukaryota</taxon>
        <taxon>Viridiplantae</taxon>
        <taxon>Chlorophyta</taxon>
        <taxon>Pyramimonadophyceae</taxon>
        <taxon>Pyramimonadales</taxon>
        <taxon>Pyramimonadaceae</taxon>
        <taxon>Cymbomonas</taxon>
    </lineage>
</organism>
<evidence type="ECO:0000256" key="1">
    <source>
        <dbReference type="SAM" id="MobiDB-lite"/>
    </source>
</evidence>
<name>A0AAE0FD20_9CHLO</name>
<dbReference type="InterPro" id="IPR007379">
    <property type="entry name" value="Tim44-like_dom"/>
</dbReference>
<dbReference type="Pfam" id="PF04280">
    <property type="entry name" value="Tim44"/>
    <property type="match status" value="1"/>
</dbReference>
<feature type="compositionally biased region" description="Basic and acidic residues" evidence="1">
    <location>
        <begin position="128"/>
        <end position="138"/>
    </location>
</feature>
<gene>
    <name evidence="3" type="ORF">CYMTET_33497</name>
</gene>
<dbReference type="SUPFAM" id="SSF54427">
    <property type="entry name" value="NTF2-like"/>
    <property type="match status" value="1"/>
</dbReference>
<sequence>MLNSAYFVRCSWRVLTSSSRIVGITVPQIPIPGYQEIQVDAPQQAAIKLVQVWPRAFHGTVWGEDTIRSPGIKITQLELRRDPAAASFRTGLREPSRTAPFSTSSDSRPPGQSDRKETASAGSMNQAEGKKREERTEQEGEEAVVDGDEGAETQSKVSSPKARREARQLHRGTRQPQLVRSPSLSRRRRRRRRLGQKPVEDTSLRLKIRAEETLSAEEEEAWKQLKGNTKVQSFTTSKASPSLFNFVPQFLGWCLGRITVLPLKFMFDFDEEEFLQGAETAFYTVNGLFAEGELDALEPLVHEEILQAMRKTCDLYKRQDVTMEMEVEDVNHMQVAVAGLEYFGARSEREHDHAHVQLCLSVHVRFESRERTRLYHKGVCVSDMMDERGHTWKFVRGPFTFSQYIQAKEVGDAGDVFDELSWIVRDLGEPQQGEIRES</sequence>
<evidence type="ECO:0000313" key="4">
    <source>
        <dbReference type="Proteomes" id="UP001190700"/>
    </source>
</evidence>
<feature type="compositionally biased region" description="Basic residues" evidence="1">
    <location>
        <begin position="185"/>
        <end position="195"/>
    </location>
</feature>
<keyword evidence="4" id="KW-1185">Reference proteome</keyword>
<proteinExistence type="predicted"/>
<feature type="compositionally biased region" description="Polar residues" evidence="1">
    <location>
        <begin position="174"/>
        <end position="184"/>
    </location>
</feature>